<evidence type="ECO:0000313" key="10">
    <source>
        <dbReference type="WBParaSite" id="TCONS_00012075.p1"/>
    </source>
</evidence>
<dbReference type="Pfam" id="PF16471">
    <property type="entry name" value="JIP_LZII"/>
    <property type="match status" value="1"/>
</dbReference>
<keyword evidence="4 5" id="KW-0175">Coiled coil</keyword>
<feature type="compositionally biased region" description="Polar residues" evidence="6">
    <location>
        <begin position="829"/>
        <end position="840"/>
    </location>
</feature>
<dbReference type="Gene3D" id="1.20.58.1770">
    <property type="match status" value="1"/>
</dbReference>
<dbReference type="GO" id="GO:0016192">
    <property type="term" value="P:vesicle-mediated transport"/>
    <property type="evidence" value="ECO:0007669"/>
    <property type="project" value="TreeGrafter"/>
</dbReference>
<evidence type="ECO:0000256" key="2">
    <source>
        <dbReference type="ARBA" id="ARBA00009866"/>
    </source>
</evidence>
<feature type="compositionally biased region" description="Basic and acidic residues" evidence="6">
    <location>
        <begin position="516"/>
        <end position="525"/>
    </location>
</feature>
<feature type="region of interest" description="Disordered" evidence="6">
    <location>
        <begin position="819"/>
        <end position="840"/>
    </location>
</feature>
<evidence type="ECO:0000256" key="1">
    <source>
        <dbReference type="ARBA" id="ARBA00004496"/>
    </source>
</evidence>
<keyword evidence="3" id="KW-0963">Cytoplasm</keyword>
<name>A0AAF5DIR7_STRER</name>
<evidence type="ECO:0000256" key="3">
    <source>
        <dbReference type="ARBA" id="ARBA00022490"/>
    </source>
</evidence>
<dbReference type="Proteomes" id="UP000035681">
    <property type="component" value="Unplaced"/>
</dbReference>
<proteinExistence type="inferred from homology"/>
<dbReference type="FunFam" id="1.20.5.1000:FF:000001">
    <property type="entry name" value="C-Jun-amino-terminal kinase-interacting protein 3 isoform X2"/>
    <property type="match status" value="1"/>
</dbReference>
<dbReference type="Gene3D" id="1.20.5.1000">
    <property type="entry name" value="arf6 gtpase in complex with a specific effector, jip4"/>
    <property type="match status" value="1"/>
</dbReference>
<dbReference type="PROSITE" id="PS51776">
    <property type="entry name" value="RH1"/>
    <property type="match status" value="1"/>
</dbReference>
<dbReference type="GO" id="GO:0005737">
    <property type="term" value="C:cytoplasm"/>
    <property type="evidence" value="ECO:0007669"/>
    <property type="project" value="UniProtKB-SubCell"/>
</dbReference>
<dbReference type="InterPro" id="IPR034743">
    <property type="entry name" value="RH1"/>
</dbReference>
<dbReference type="InterPro" id="IPR032486">
    <property type="entry name" value="JIP_LZII"/>
</dbReference>
<comment type="subcellular location">
    <subcellularLocation>
        <location evidence="1">Cytoplasm</location>
    </subcellularLocation>
</comment>
<feature type="coiled-coil region" evidence="5">
    <location>
        <begin position="370"/>
        <end position="448"/>
    </location>
</feature>
<evidence type="ECO:0000256" key="6">
    <source>
        <dbReference type="SAM" id="MobiDB-lite"/>
    </source>
</evidence>
<feature type="coiled-coil region" evidence="5">
    <location>
        <begin position="67"/>
        <end position="161"/>
    </location>
</feature>
<dbReference type="GO" id="GO:0008432">
    <property type="term" value="F:JUN kinase binding"/>
    <property type="evidence" value="ECO:0007669"/>
    <property type="project" value="TreeGrafter"/>
</dbReference>
<dbReference type="AlphaFoldDB" id="A0AAF5DIR7"/>
<feature type="region of interest" description="Disordered" evidence="6">
    <location>
        <begin position="483"/>
        <end position="525"/>
    </location>
</feature>
<feature type="compositionally biased region" description="Basic and acidic residues" evidence="6">
    <location>
        <begin position="819"/>
        <end position="828"/>
    </location>
</feature>
<dbReference type="PANTHER" id="PTHR13886:SF4">
    <property type="entry name" value="JNK-INTERACTING PROTEIN 3"/>
    <property type="match status" value="1"/>
</dbReference>
<dbReference type="InterPro" id="IPR036322">
    <property type="entry name" value="WD40_repeat_dom_sf"/>
</dbReference>
<dbReference type="InterPro" id="IPR034744">
    <property type="entry name" value="RH2"/>
</dbReference>
<dbReference type="Pfam" id="PF09744">
    <property type="entry name" value="RH1"/>
    <property type="match status" value="1"/>
</dbReference>
<dbReference type="SUPFAM" id="SSF50978">
    <property type="entry name" value="WD40 repeat-like"/>
    <property type="match status" value="1"/>
</dbReference>
<keyword evidence="9" id="KW-1185">Reference proteome</keyword>
<evidence type="ECO:0008006" key="11">
    <source>
        <dbReference type="Google" id="ProtNLM"/>
    </source>
</evidence>
<dbReference type="PROSITE" id="PS51777">
    <property type="entry name" value="RH2"/>
    <property type="match status" value="1"/>
</dbReference>
<dbReference type="GO" id="GO:0005078">
    <property type="term" value="F:MAP-kinase scaffold activity"/>
    <property type="evidence" value="ECO:0007669"/>
    <property type="project" value="InterPro"/>
</dbReference>
<sequence length="1226" mass="138995">IVYGGSGSGTTESDEQRVMSEKVQMLASSIYKELEAMIQTNGEESVKNLMPLVVSVLESLDLAYLDKEEQAVEIEMLREDNEQLLKQYEREKNLRKHNDQRFFEIEEGLMDQVKEGEKKIESLESVIRMLELKTRNAQDHAQRLEEREAEQRLEFDRLHERYNDLLRTHIEHVERTKYLMGPDKFEMMQSLPFNNGKGRNNTMTISMDAAKVRGMGDIISAVNMSQSTHADMNLANHISSERDWQEEFGDNNDFLQSPRDDILPIVEEKAEEVILEEKDDINDETRSNASLPERIDIKEEVDDVLSADLTGNLVDPAEFASAGMGKEVENLIKENTELLETKNALNIVKNDLIAQVDQLISEQGILREEIQSLEMSRYKLTEKNKELELEVKELKEKLNNNEDEQENVPMGQRKRFTRAEMARVILEKNGYKEKYMELQDSMKFLEAQRNKKLSAAQAAASANNKRSLWDFFSGLFVPDDGSNTAKGYYQQKKDSRHRRSTGDVREGKRRHISRPPHYDPDQMEEKKMAERREQYKAISKHMKKDDGTRVQAYGWSIPSTVDSASTSAAIPVPVCCRPLMYNHPTLKIWCASGVTLRGGRTKDGGYIIGESIFYSDPNSSIDSDSFTPPTSIADKVEELDYELKSQLKESRENEMLTWESSSLVWICSSNEKKSLVTIIDANNPNNVLETFNVCASHILCVSTVPGVRESDYPGDDNTILISEQFIKEGGYLKDLPGDLNDCKNFGAVEWIPLRVSEVDNIPTYCNVDEKASPRRIRDFSLNDTTNSNKGSLNEILEDKKSNSNSKRILENVSTLSSTKEEVEDKIVDNDTSSSSKDDQNCQMKISSSIMFADEADEEVSEKINENVMSQLSSHIRDGLSRYEGIGTISTVQPTMWMGSENDYIFVHSGVSDWKKCLLRIKMADAVLSILHYKGRIFTAMANGTIAVFHRDSDGLWSAEGYHKISLGKGTSSVTTLTIVSGRIWAAYRNCVVVIDPRNLKIEKVFMAHPKRDSQVKGMQWLGDGVWISIRLDSTIRLFHAHTYEHLQDVNIEPFITKMLGTNKLDFLHLRITSLVITNRRMWIGTGTGVIVSVPLNEQSNSKKQEIYSDPSTERVAASSFIPYCDMEQAQVSYHGHKDSIRFLLPIPAGSAKPKMVLDTEVRKLLVVSGGDGYIDFRLGEENEEINGNIEEGPSHIVKPRDMSHIIVWEMTCTSEPPSSEKCGVDT</sequence>
<feature type="domain" description="RH2" evidence="8">
    <location>
        <begin position="413"/>
        <end position="478"/>
    </location>
</feature>
<evidence type="ECO:0000256" key="5">
    <source>
        <dbReference type="SAM" id="Coils"/>
    </source>
</evidence>
<organism evidence="9 10">
    <name type="scientific">Strongyloides stercoralis</name>
    <name type="common">Threadworm</name>
    <dbReference type="NCBI Taxonomy" id="6248"/>
    <lineage>
        <taxon>Eukaryota</taxon>
        <taxon>Metazoa</taxon>
        <taxon>Ecdysozoa</taxon>
        <taxon>Nematoda</taxon>
        <taxon>Chromadorea</taxon>
        <taxon>Rhabditida</taxon>
        <taxon>Tylenchina</taxon>
        <taxon>Panagrolaimomorpha</taxon>
        <taxon>Strongyloidoidea</taxon>
        <taxon>Strongyloididae</taxon>
        <taxon>Strongyloides</taxon>
    </lineage>
</organism>
<protein>
    <recommendedName>
        <fullName evidence="11">RH1 domain-containing protein</fullName>
    </recommendedName>
</protein>
<evidence type="ECO:0000313" key="9">
    <source>
        <dbReference type="Proteomes" id="UP000035681"/>
    </source>
</evidence>
<dbReference type="Pfam" id="PF19056">
    <property type="entry name" value="WD40_2"/>
    <property type="match status" value="1"/>
</dbReference>
<evidence type="ECO:0000259" key="8">
    <source>
        <dbReference type="PROSITE" id="PS51777"/>
    </source>
</evidence>
<evidence type="ECO:0000259" key="7">
    <source>
        <dbReference type="PROSITE" id="PS51776"/>
    </source>
</evidence>
<comment type="similarity">
    <text evidence="2">Belongs to the JIP scaffold family.</text>
</comment>
<feature type="domain" description="RH1" evidence="7">
    <location>
        <begin position="6"/>
        <end position="94"/>
    </location>
</feature>
<dbReference type="WBParaSite" id="TCONS_00012075.p1">
    <property type="protein sequence ID" value="TCONS_00012075.p1"/>
    <property type="gene ID" value="XLOC_007378"/>
</dbReference>
<dbReference type="InterPro" id="IPR039911">
    <property type="entry name" value="JIP3/JIP4"/>
</dbReference>
<dbReference type="GO" id="GO:0019894">
    <property type="term" value="F:kinesin binding"/>
    <property type="evidence" value="ECO:0007669"/>
    <property type="project" value="TreeGrafter"/>
</dbReference>
<evidence type="ECO:0000256" key="4">
    <source>
        <dbReference type="ARBA" id="ARBA00023054"/>
    </source>
</evidence>
<accession>A0AAF5DIR7</accession>
<dbReference type="GO" id="GO:0030159">
    <property type="term" value="F:signaling receptor complex adaptor activity"/>
    <property type="evidence" value="ECO:0007669"/>
    <property type="project" value="TreeGrafter"/>
</dbReference>
<reference evidence="10" key="1">
    <citation type="submission" date="2024-02" db="UniProtKB">
        <authorList>
            <consortium name="WormBaseParasite"/>
        </authorList>
    </citation>
    <scope>IDENTIFICATION</scope>
</reference>
<dbReference type="PANTHER" id="PTHR13886">
    <property type="entry name" value="JNK/SAPK-ASSOCIATED PROTEIN"/>
    <property type="match status" value="1"/>
</dbReference>